<evidence type="ECO:0000313" key="1">
    <source>
        <dbReference type="EMBL" id="KAL3822524.1"/>
    </source>
</evidence>
<organism evidence="1 2">
    <name type="scientific">Cyclostephanos tholiformis</name>
    <dbReference type="NCBI Taxonomy" id="382380"/>
    <lineage>
        <taxon>Eukaryota</taxon>
        <taxon>Sar</taxon>
        <taxon>Stramenopiles</taxon>
        <taxon>Ochrophyta</taxon>
        <taxon>Bacillariophyta</taxon>
        <taxon>Coscinodiscophyceae</taxon>
        <taxon>Thalassiosirophycidae</taxon>
        <taxon>Stephanodiscales</taxon>
        <taxon>Stephanodiscaceae</taxon>
        <taxon>Cyclostephanos</taxon>
    </lineage>
</organism>
<evidence type="ECO:0000313" key="2">
    <source>
        <dbReference type="Proteomes" id="UP001530377"/>
    </source>
</evidence>
<feature type="non-terminal residue" evidence="1">
    <location>
        <position position="1"/>
    </location>
</feature>
<accession>A0ABD3SDC5</accession>
<comment type="caution">
    <text evidence="1">The sequence shown here is derived from an EMBL/GenBank/DDBJ whole genome shotgun (WGS) entry which is preliminary data.</text>
</comment>
<reference evidence="1 2" key="1">
    <citation type="submission" date="2024-10" db="EMBL/GenBank/DDBJ databases">
        <title>Updated reference genomes for cyclostephanoid diatoms.</title>
        <authorList>
            <person name="Roberts W.R."/>
            <person name="Alverson A.J."/>
        </authorList>
    </citation>
    <scope>NUCLEOTIDE SEQUENCE [LARGE SCALE GENOMIC DNA]</scope>
    <source>
        <strain evidence="1 2">AJA228-03</strain>
    </source>
</reference>
<protein>
    <submittedName>
        <fullName evidence="1">Uncharacterized protein</fullName>
    </submittedName>
</protein>
<name>A0ABD3SDC5_9STRA</name>
<dbReference type="Proteomes" id="UP001530377">
    <property type="component" value="Unassembled WGS sequence"/>
</dbReference>
<gene>
    <name evidence="1" type="ORF">ACHAXA_001989</name>
</gene>
<sequence>QASMAEQQTSAISSLKKEQRQHVILEAGVVQHSDRGGSTSATLEASANQQLPVALADLNGQGGKGEISMEMLTRFCNSTTDPTTVCKELQDFTGLSDDEFLKRMMRKGRFHFEGEHLFWNPVSASELAWYYSTSVDYLFANAIHSVYKGVVDYVAKKEYEPVLEYSGGVGSNVLAIAQRGIRVHYFGIGMAEYHFTQYRIMKHGLEDLVNFTKPFALKTGFRFDPIGGPLPQDGSLGSILAIDVLEHIPNYHLVVHEPIASGKEDLRVHIHAIIPMDEAMGPCMKYLGTVDGAKRWEKIAED</sequence>
<dbReference type="EMBL" id="JALLPB020000063">
    <property type="protein sequence ID" value="KAL3822524.1"/>
    <property type="molecule type" value="Genomic_DNA"/>
</dbReference>
<keyword evidence="2" id="KW-1185">Reference proteome</keyword>
<dbReference type="AlphaFoldDB" id="A0ABD3SDC5"/>
<proteinExistence type="predicted"/>